<evidence type="ECO:0000313" key="2">
    <source>
        <dbReference type="EMBL" id="CAB1424903.1"/>
    </source>
</evidence>
<evidence type="ECO:0000256" key="1">
    <source>
        <dbReference type="SAM" id="MobiDB-lite"/>
    </source>
</evidence>
<gene>
    <name evidence="2" type="ORF">PLEPLA_LOCUS12832</name>
</gene>
<reference evidence="2" key="1">
    <citation type="submission" date="2020-03" db="EMBL/GenBank/DDBJ databases">
        <authorList>
            <person name="Weist P."/>
        </authorList>
    </citation>
    <scope>NUCLEOTIDE SEQUENCE</scope>
</reference>
<organism evidence="2 3">
    <name type="scientific">Pleuronectes platessa</name>
    <name type="common">European plaice</name>
    <dbReference type="NCBI Taxonomy" id="8262"/>
    <lineage>
        <taxon>Eukaryota</taxon>
        <taxon>Metazoa</taxon>
        <taxon>Chordata</taxon>
        <taxon>Craniata</taxon>
        <taxon>Vertebrata</taxon>
        <taxon>Euteleostomi</taxon>
        <taxon>Actinopterygii</taxon>
        <taxon>Neopterygii</taxon>
        <taxon>Teleostei</taxon>
        <taxon>Neoteleostei</taxon>
        <taxon>Acanthomorphata</taxon>
        <taxon>Carangaria</taxon>
        <taxon>Pleuronectiformes</taxon>
        <taxon>Pleuronectoidei</taxon>
        <taxon>Pleuronectidae</taxon>
        <taxon>Pleuronectes</taxon>
    </lineage>
</organism>
<keyword evidence="3" id="KW-1185">Reference proteome</keyword>
<dbReference type="AlphaFoldDB" id="A0A9N7U7M0"/>
<proteinExistence type="predicted"/>
<comment type="caution">
    <text evidence="2">The sequence shown here is derived from an EMBL/GenBank/DDBJ whole genome shotgun (WGS) entry which is preliminary data.</text>
</comment>
<evidence type="ECO:0000313" key="3">
    <source>
        <dbReference type="Proteomes" id="UP001153269"/>
    </source>
</evidence>
<sequence>MAVRLYRAAANRGAPIRASLRCARPIRCADQDPCLRVVQRCGHVTLGEGMPTWTRGKDGMCERATTITRRRRKERPRYSERSTALRSSAEPRKVFVLRLLGQVSSTSSSLCLACINGVSQQQNAESGE</sequence>
<name>A0A9N7U7M0_PLEPL</name>
<dbReference type="EMBL" id="CADEAL010000764">
    <property type="protein sequence ID" value="CAB1424903.1"/>
    <property type="molecule type" value="Genomic_DNA"/>
</dbReference>
<dbReference type="Proteomes" id="UP001153269">
    <property type="component" value="Unassembled WGS sequence"/>
</dbReference>
<accession>A0A9N7U7M0</accession>
<feature type="region of interest" description="Disordered" evidence="1">
    <location>
        <begin position="69"/>
        <end position="88"/>
    </location>
</feature>
<protein>
    <submittedName>
        <fullName evidence="2">Uncharacterized protein</fullName>
    </submittedName>
</protein>